<dbReference type="InterPro" id="IPR016171">
    <property type="entry name" value="Vanillyl_alc_oxidase_C-sub2"/>
</dbReference>
<dbReference type="Gene3D" id="3.30.70.2740">
    <property type="match status" value="1"/>
</dbReference>
<feature type="domain" description="FAD-binding PCMH-type" evidence="7">
    <location>
        <begin position="40"/>
        <end position="219"/>
    </location>
</feature>
<name>A0A7U3UMX4_9ACTN</name>
<reference evidence="8 9" key="2">
    <citation type="journal article" date="2011" name="J. Antibiot.">
        <title>Furaquinocins I and J: novel polyketide isoprenoid hybrid compounds from Streptomyces reveromyceticus SN-593.</title>
        <authorList>
            <person name="Panthee S."/>
            <person name="Takahashi S."/>
            <person name="Takagi H."/>
            <person name="Nogawa T."/>
            <person name="Oowada E."/>
            <person name="Uramoto M."/>
            <person name="Osada H."/>
        </authorList>
    </citation>
    <scope>NUCLEOTIDE SEQUENCE [LARGE SCALE GENOMIC DNA]</scope>
    <source>
        <strain evidence="8 9">SN-593</strain>
    </source>
</reference>
<dbReference type="InterPro" id="IPR051914">
    <property type="entry name" value="FAD-linked_OxidoTrans_Type4"/>
</dbReference>
<comment type="cofactor">
    <cofactor evidence="1">
        <name>FAD</name>
        <dbReference type="ChEBI" id="CHEBI:57692"/>
    </cofactor>
</comment>
<gene>
    <name evidence="8" type="ORF">RVR_371</name>
</gene>
<dbReference type="SUPFAM" id="SSF56176">
    <property type="entry name" value="FAD-binding/transporter-associated domain-like"/>
    <property type="match status" value="1"/>
</dbReference>
<dbReference type="RefSeq" id="WP_202232015.1">
    <property type="nucleotide sequence ID" value="NZ_AP018365.1"/>
</dbReference>
<keyword evidence="3" id="KW-0285">Flavoprotein</keyword>
<dbReference type="PANTHER" id="PTHR42934:SF2">
    <property type="entry name" value="GLYCOLATE OXIDASE SUBUNIT GLCD"/>
    <property type="match status" value="1"/>
</dbReference>
<dbReference type="KEGG" id="arev:RVR_371"/>
<dbReference type="InterPro" id="IPR016164">
    <property type="entry name" value="FAD-linked_Oxase-like_C"/>
</dbReference>
<dbReference type="InterPro" id="IPR016166">
    <property type="entry name" value="FAD-bd_PCMH"/>
</dbReference>
<dbReference type="FunFam" id="3.30.70.2740:FF:000001">
    <property type="entry name" value="D-lactate dehydrogenase mitochondrial"/>
    <property type="match status" value="1"/>
</dbReference>
<reference evidence="8 9" key="3">
    <citation type="journal article" date="2011" name="Nat. Chem. Biol.">
        <title>Reveromycin A biosynthesis uses RevG and RevJ for stereospecific spiroacetal formation.</title>
        <authorList>
            <person name="Takahashi S."/>
            <person name="Toyoda A."/>
            <person name="Sekiyama Y."/>
            <person name="Takagi H."/>
            <person name="Nogawa T."/>
            <person name="Uramoto M."/>
            <person name="Suzuki R."/>
            <person name="Koshino H."/>
            <person name="Kumano T."/>
            <person name="Panthee S."/>
            <person name="Dairi T."/>
            <person name="Ishikawa J."/>
            <person name="Ikeda H."/>
            <person name="Sakaki Y."/>
            <person name="Osada H."/>
        </authorList>
    </citation>
    <scope>NUCLEOTIDE SEQUENCE [LARGE SCALE GENOMIC DNA]</scope>
    <source>
        <strain evidence="8 9">SN-593</strain>
    </source>
</reference>
<dbReference type="Gene3D" id="3.30.465.10">
    <property type="match status" value="1"/>
</dbReference>
<dbReference type="InterPro" id="IPR006094">
    <property type="entry name" value="Oxid_FAD_bind_N"/>
</dbReference>
<dbReference type="Pfam" id="PF01565">
    <property type="entry name" value="FAD_binding_4"/>
    <property type="match status" value="1"/>
</dbReference>
<comment type="similarity">
    <text evidence="2">Belongs to the FAD-binding oxidoreductase/transferase type 4 family.</text>
</comment>
<keyword evidence="5" id="KW-0560">Oxidoreductase</keyword>
<dbReference type="PROSITE" id="PS51387">
    <property type="entry name" value="FAD_PCMH"/>
    <property type="match status" value="1"/>
</dbReference>
<proteinExistence type="inferred from homology"/>
<dbReference type="Gene3D" id="1.10.45.10">
    <property type="entry name" value="Vanillyl-alcohol Oxidase, Chain A, domain 4"/>
    <property type="match status" value="1"/>
</dbReference>
<protein>
    <submittedName>
        <fullName evidence="8">Putative oxidoreductase</fullName>
    </submittedName>
</protein>
<feature type="region of interest" description="Disordered" evidence="6">
    <location>
        <begin position="445"/>
        <end position="470"/>
    </location>
</feature>
<keyword evidence="9" id="KW-1185">Reference proteome</keyword>
<dbReference type="InterPro" id="IPR004113">
    <property type="entry name" value="FAD-bd_oxidored_4_C"/>
</dbReference>
<dbReference type="InterPro" id="IPR016169">
    <property type="entry name" value="FAD-bd_PCMH_sub2"/>
</dbReference>
<organism evidence="8 9">
    <name type="scientific">Actinacidiphila reveromycinica</name>
    <dbReference type="NCBI Taxonomy" id="659352"/>
    <lineage>
        <taxon>Bacteria</taxon>
        <taxon>Bacillati</taxon>
        <taxon>Actinomycetota</taxon>
        <taxon>Actinomycetes</taxon>
        <taxon>Kitasatosporales</taxon>
        <taxon>Streptomycetaceae</taxon>
        <taxon>Actinacidiphila</taxon>
    </lineage>
</organism>
<evidence type="ECO:0000313" key="8">
    <source>
        <dbReference type="EMBL" id="BBA95489.1"/>
    </source>
</evidence>
<reference evidence="8 9" key="1">
    <citation type="journal article" date="2010" name="J. Bacteriol.">
        <title>Biochemical characterization of a novel indole prenyltransferase from Streptomyces sp. SN-593.</title>
        <authorList>
            <person name="Takahashi S."/>
            <person name="Takagi H."/>
            <person name="Toyoda A."/>
            <person name="Uramoto M."/>
            <person name="Nogawa T."/>
            <person name="Ueki M."/>
            <person name="Sakaki Y."/>
            <person name="Osada H."/>
        </authorList>
    </citation>
    <scope>NUCLEOTIDE SEQUENCE [LARGE SCALE GENOMIC DNA]</scope>
    <source>
        <strain evidence="8 9">SN-593</strain>
    </source>
</reference>
<evidence type="ECO:0000256" key="3">
    <source>
        <dbReference type="ARBA" id="ARBA00022630"/>
    </source>
</evidence>
<dbReference type="AlphaFoldDB" id="A0A7U3UMX4"/>
<sequence length="470" mass="48493">MTTEGPALLDGLRAVLAANDVITDPDLVETHRHDRAPGLGAGHPLAVVRPRTTGQVAAVVRLAVEHGVPIVPRGAGSGLSGGSNAVEGALSVVLDRMDAIVEIDPVDGVAVVQPGVLNGRLRAAAREHGLWYAPDPASSEFCSIGGNVATNAGGLCCVKYGVTRDCVLALEVVLPDGSVTRLGHRSIKGVAGYDLTGLFVGSEGTLGLITEATVRLLPLPAPARTVVGVLPSLEAASAAVGTIVTAMRPSLLELLDRTTMRVVEEYRPLGLDTGAAALLIGQTDQPGEAGREEAVLLERAMREAGATEVVSSSDPAESELLLAARRLAYPAYERLGRLFLEDVAVPRGRLGELIARVEALSADGLTIGTFGHAGDGNLHPTVVARAGDEGALAAASAAFEAIMDAALELGGTVTGEHGVGLLKRGGLARELDAANRRLQRDIKRALDPRGLFNPGKALAAEPPRPRAPRP</sequence>
<evidence type="ECO:0000256" key="6">
    <source>
        <dbReference type="SAM" id="MobiDB-lite"/>
    </source>
</evidence>
<evidence type="ECO:0000256" key="2">
    <source>
        <dbReference type="ARBA" id="ARBA00008000"/>
    </source>
</evidence>
<accession>A0A7U3UMX4</accession>
<dbReference type="InterPro" id="IPR036318">
    <property type="entry name" value="FAD-bd_PCMH-like_sf"/>
</dbReference>
<dbReference type="Pfam" id="PF02913">
    <property type="entry name" value="FAD-oxidase_C"/>
    <property type="match status" value="1"/>
</dbReference>
<evidence type="ECO:0000259" key="7">
    <source>
        <dbReference type="PROSITE" id="PS51387"/>
    </source>
</evidence>
<reference evidence="8 9" key="4">
    <citation type="journal article" date="2020" name="Sci. Rep.">
        <title>beta-carboline chemical signals induce reveromycin production through a LuxR family regulator in Streptomyces sp. SN-593.</title>
        <authorList>
            <person name="Panthee S."/>
            <person name="Kito N."/>
            <person name="Hayashi T."/>
            <person name="Shimizu T."/>
            <person name="Ishikawa J."/>
            <person name="Hamamoto H."/>
            <person name="Osada H."/>
            <person name="Takahashi S."/>
        </authorList>
    </citation>
    <scope>NUCLEOTIDE SEQUENCE [LARGE SCALE GENOMIC DNA]</scope>
    <source>
        <strain evidence="8 9">SN-593</strain>
    </source>
</reference>
<dbReference type="GO" id="GO:0016491">
    <property type="term" value="F:oxidoreductase activity"/>
    <property type="evidence" value="ECO:0007669"/>
    <property type="project" value="UniProtKB-KW"/>
</dbReference>
<evidence type="ECO:0000256" key="4">
    <source>
        <dbReference type="ARBA" id="ARBA00022827"/>
    </source>
</evidence>
<evidence type="ECO:0000313" key="9">
    <source>
        <dbReference type="Proteomes" id="UP000595703"/>
    </source>
</evidence>
<dbReference type="PANTHER" id="PTHR42934">
    <property type="entry name" value="GLYCOLATE OXIDASE SUBUNIT GLCD"/>
    <property type="match status" value="1"/>
</dbReference>
<evidence type="ECO:0000256" key="1">
    <source>
        <dbReference type="ARBA" id="ARBA00001974"/>
    </source>
</evidence>
<dbReference type="EMBL" id="AP018365">
    <property type="protein sequence ID" value="BBA95489.1"/>
    <property type="molecule type" value="Genomic_DNA"/>
</dbReference>
<evidence type="ECO:0000256" key="5">
    <source>
        <dbReference type="ARBA" id="ARBA00023002"/>
    </source>
</evidence>
<dbReference type="SUPFAM" id="SSF55103">
    <property type="entry name" value="FAD-linked oxidases, C-terminal domain"/>
    <property type="match status" value="1"/>
</dbReference>
<dbReference type="Proteomes" id="UP000595703">
    <property type="component" value="Chromosome"/>
</dbReference>
<dbReference type="FunFam" id="1.10.45.10:FF:000001">
    <property type="entry name" value="D-lactate dehydrogenase mitochondrial"/>
    <property type="match status" value="1"/>
</dbReference>
<keyword evidence="4" id="KW-0274">FAD</keyword>
<dbReference type="GO" id="GO:0071949">
    <property type="term" value="F:FAD binding"/>
    <property type="evidence" value="ECO:0007669"/>
    <property type="project" value="InterPro"/>
</dbReference>